<organism evidence="1 2">
    <name type="scientific">Reinekea forsetii</name>
    <dbReference type="NCBI Taxonomy" id="1336806"/>
    <lineage>
        <taxon>Bacteria</taxon>
        <taxon>Pseudomonadati</taxon>
        <taxon>Pseudomonadota</taxon>
        <taxon>Gammaproteobacteria</taxon>
        <taxon>Oceanospirillales</taxon>
        <taxon>Saccharospirillaceae</taxon>
        <taxon>Reinekea</taxon>
    </lineage>
</organism>
<protein>
    <submittedName>
        <fullName evidence="1">Uncharacterized protein</fullName>
    </submittedName>
</protein>
<dbReference type="KEGG" id="rfo:REIFOR_01177"/>
<evidence type="ECO:0000313" key="2">
    <source>
        <dbReference type="Proteomes" id="UP000229757"/>
    </source>
</evidence>
<name>A0A2K8KNC8_9GAMM</name>
<accession>A0A2K8KNC8</accession>
<keyword evidence="2" id="KW-1185">Reference proteome</keyword>
<sequence length="80" mass="8244">MSQIAFTGVTGDVVAAEPTAGIEAVTIEAFDAAVPGEHPVHRWDGRMDQQAMKFPAQTTVDGQAGKTAGSIGDQTLGFIA</sequence>
<reference evidence="1 2" key="1">
    <citation type="journal article" date="2017" name="Environ. Microbiol.">
        <title>Genomic and physiological analyses of 'Reinekea forsetii' reveal a versatile opportunistic lifestyle during spring algae blooms.</title>
        <authorList>
            <person name="Avci B."/>
            <person name="Hahnke R.L."/>
            <person name="Chafee M."/>
            <person name="Fischer T."/>
            <person name="Gruber-Vodicka H."/>
            <person name="Tegetmeyer H.E."/>
            <person name="Harder J."/>
            <person name="Fuchs B.M."/>
            <person name="Amann R.I."/>
            <person name="Teeling H."/>
        </authorList>
    </citation>
    <scope>NUCLEOTIDE SEQUENCE [LARGE SCALE GENOMIC DNA]</scope>
    <source>
        <strain evidence="1 2">Hel1_31_D35</strain>
    </source>
</reference>
<dbReference type="Proteomes" id="UP000229757">
    <property type="component" value="Chromosome"/>
</dbReference>
<proteinExistence type="predicted"/>
<dbReference type="EMBL" id="CP011797">
    <property type="protein sequence ID" value="ATX76323.1"/>
    <property type="molecule type" value="Genomic_DNA"/>
</dbReference>
<dbReference type="AlphaFoldDB" id="A0A2K8KNC8"/>
<evidence type="ECO:0000313" key="1">
    <source>
        <dbReference type="EMBL" id="ATX76323.1"/>
    </source>
</evidence>
<gene>
    <name evidence="1" type="ORF">REIFOR_01177</name>
</gene>